<evidence type="ECO:0000256" key="6">
    <source>
        <dbReference type="SAM" id="Phobius"/>
    </source>
</evidence>
<evidence type="ECO:0000256" key="5">
    <source>
        <dbReference type="SAM" id="MobiDB-lite"/>
    </source>
</evidence>
<organism evidence="8 9">
    <name type="scientific">Gloeothece citriformis (strain PCC 7424)</name>
    <name type="common">Cyanothece sp. (strain PCC 7424)</name>
    <dbReference type="NCBI Taxonomy" id="65393"/>
    <lineage>
        <taxon>Bacteria</taxon>
        <taxon>Bacillati</taxon>
        <taxon>Cyanobacteriota</taxon>
        <taxon>Cyanophyceae</taxon>
        <taxon>Oscillatoriophycideae</taxon>
        <taxon>Chroococcales</taxon>
        <taxon>Aphanothecaceae</taxon>
        <taxon>Gloeothece</taxon>
        <taxon>Gloeothece citriformis</taxon>
    </lineage>
</organism>
<dbReference type="PANTHER" id="PTHR34118:SF6">
    <property type="entry name" value="PROTEIN CONSERVED ONLY IN THE GREEN LINEAGE 160, CHLOROPLASTIC"/>
    <property type="match status" value="1"/>
</dbReference>
<accession>B7KKS0</accession>
<dbReference type="Proteomes" id="UP000002384">
    <property type="component" value="Chromosome"/>
</dbReference>
<feature type="transmembrane region" description="Helical" evidence="6">
    <location>
        <begin position="41"/>
        <end position="60"/>
    </location>
</feature>
<gene>
    <name evidence="8" type="ordered locus">PCC7424_2625</name>
</gene>
<dbReference type="eggNOG" id="ENOG5032SW6">
    <property type="taxonomic scope" value="Bacteria"/>
</dbReference>
<comment type="subcellular location">
    <subcellularLocation>
        <location evidence="1">Membrane</location>
        <topology evidence="1">Multi-pass membrane protein</topology>
    </subcellularLocation>
</comment>
<feature type="domain" description="CGL160/ATPI" evidence="7">
    <location>
        <begin position="23"/>
        <end position="136"/>
    </location>
</feature>
<evidence type="ECO:0000256" key="4">
    <source>
        <dbReference type="ARBA" id="ARBA00023136"/>
    </source>
</evidence>
<reference evidence="9" key="1">
    <citation type="journal article" date="2011" name="MBio">
        <title>Novel metabolic attributes of the genus Cyanothece, comprising a group of unicellular nitrogen-fixing Cyanobacteria.</title>
        <authorList>
            <person name="Bandyopadhyay A."/>
            <person name="Elvitigala T."/>
            <person name="Welsh E."/>
            <person name="Stockel J."/>
            <person name="Liberton M."/>
            <person name="Min H."/>
            <person name="Sherman L.A."/>
            <person name="Pakrasi H.B."/>
        </authorList>
    </citation>
    <scope>NUCLEOTIDE SEQUENCE [LARGE SCALE GENOMIC DNA]</scope>
    <source>
        <strain evidence="9">PCC 7424</strain>
    </source>
</reference>
<dbReference type="GO" id="GO:0016020">
    <property type="term" value="C:membrane"/>
    <property type="evidence" value="ECO:0007669"/>
    <property type="project" value="UniProtKB-SubCell"/>
</dbReference>
<dbReference type="Pfam" id="PF24763">
    <property type="entry name" value="CGL160_C"/>
    <property type="match status" value="1"/>
</dbReference>
<evidence type="ECO:0000256" key="2">
    <source>
        <dbReference type="ARBA" id="ARBA00022692"/>
    </source>
</evidence>
<sequence length="149" mass="16615">MTSPNQPLEPNSSTPADSATGSPQKEPGNSMQEYYQLQQTLLMWTLALTGIIFVSVWFFYSLNTALNYLLGACVGLVYLKLLARDVERLGTQKQRVGKQGLVVFAGLIIVATQWQQLHIIPVFLGFLTYKAAIIIYMMQNLIESPSKVD</sequence>
<dbReference type="STRING" id="65393.PCC7424_2625"/>
<dbReference type="HOGENOM" id="CLU_131568_1_0_3"/>
<dbReference type="RefSeq" id="WP_015954642.1">
    <property type="nucleotide sequence ID" value="NC_011729.1"/>
</dbReference>
<evidence type="ECO:0000313" key="9">
    <source>
        <dbReference type="Proteomes" id="UP000002384"/>
    </source>
</evidence>
<evidence type="ECO:0000256" key="3">
    <source>
        <dbReference type="ARBA" id="ARBA00022989"/>
    </source>
</evidence>
<dbReference type="AlphaFoldDB" id="B7KKS0"/>
<proteinExistence type="predicted"/>
<dbReference type="InterPro" id="IPR056309">
    <property type="entry name" value="CGL160/ATPI_dom"/>
</dbReference>
<dbReference type="KEGG" id="cyc:PCC7424_2625"/>
<feature type="region of interest" description="Disordered" evidence="5">
    <location>
        <begin position="1"/>
        <end position="29"/>
    </location>
</feature>
<evidence type="ECO:0000259" key="7">
    <source>
        <dbReference type="Pfam" id="PF24763"/>
    </source>
</evidence>
<evidence type="ECO:0000256" key="1">
    <source>
        <dbReference type="ARBA" id="ARBA00004141"/>
    </source>
</evidence>
<keyword evidence="9" id="KW-1185">Reference proteome</keyword>
<feature type="transmembrane region" description="Helical" evidence="6">
    <location>
        <begin position="66"/>
        <end position="83"/>
    </location>
</feature>
<keyword evidence="4 6" id="KW-0472">Membrane</keyword>
<keyword evidence="3 6" id="KW-1133">Transmembrane helix</keyword>
<feature type="transmembrane region" description="Helical" evidence="6">
    <location>
        <begin position="120"/>
        <end position="138"/>
    </location>
</feature>
<dbReference type="EMBL" id="CP001291">
    <property type="protein sequence ID" value="ACK71039.1"/>
    <property type="molecule type" value="Genomic_DNA"/>
</dbReference>
<evidence type="ECO:0000313" key="8">
    <source>
        <dbReference type="EMBL" id="ACK71039.1"/>
    </source>
</evidence>
<dbReference type="PANTHER" id="PTHR34118">
    <property type="entry name" value="NF-KAPPA-B INHIBITOR-LIKE PROTEIN-RELATED"/>
    <property type="match status" value="1"/>
</dbReference>
<name>B7KKS0_GLOC7</name>
<feature type="transmembrane region" description="Helical" evidence="6">
    <location>
        <begin position="95"/>
        <end position="114"/>
    </location>
</feature>
<protein>
    <submittedName>
        <fullName evidence="8">ATP synthase I</fullName>
    </submittedName>
</protein>
<keyword evidence="2 6" id="KW-0812">Transmembrane</keyword>